<evidence type="ECO:0000256" key="3">
    <source>
        <dbReference type="ARBA" id="ARBA00022692"/>
    </source>
</evidence>
<evidence type="ECO:0000256" key="1">
    <source>
        <dbReference type="ARBA" id="ARBA00004167"/>
    </source>
</evidence>
<feature type="transmembrane region" description="Helical" evidence="6">
    <location>
        <begin position="6"/>
        <end position="23"/>
    </location>
</feature>
<dbReference type="AlphaFoldDB" id="A0A2A6E8Q5"/>
<evidence type="ECO:0000256" key="6">
    <source>
        <dbReference type="SAM" id="Phobius"/>
    </source>
</evidence>
<comment type="caution">
    <text evidence="7">The sequence shown here is derived from an EMBL/GenBank/DDBJ whole genome shotgun (WGS) entry which is preliminary data.</text>
</comment>
<comment type="subcellular location">
    <subcellularLocation>
        <location evidence="1">Membrane</location>
        <topology evidence="1">Single-pass membrane protein</topology>
    </subcellularLocation>
</comment>
<gene>
    <name evidence="7" type="ORF">CLI86_06375</name>
</gene>
<dbReference type="InterPro" id="IPR023353">
    <property type="entry name" value="LemA-like_dom_sf"/>
</dbReference>
<dbReference type="EMBL" id="NSLJ01000013">
    <property type="protein sequence ID" value="PDP43883.1"/>
    <property type="molecule type" value="Genomic_DNA"/>
</dbReference>
<dbReference type="Gene3D" id="1.20.1440.20">
    <property type="entry name" value="LemA-like domain"/>
    <property type="match status" value="1"/>
</dbReference>
<proteinExistence type="inferred from homology"/>
<evidence type="ECO:0000256" key="2">
    <source>
        <dbReference type="ARBA" id="ARBA00008854"/>
    </source>
</evidence>
<organism evidence="7 8">
    <name type="scientific">Tannerella forsythia</name>
    <name type="common">Bacteroides forsythus</name>
    <dbReference type="NCBI Taxonomy" id="28112"/>
    <lineage>
        <taxon>Bacteria</taxon>
        <taxon>Pseudomonadati</taxon>
        <taxon>Bacteroidota</taxon>
        <taxon>Bacteroidia</taxon>
        <taxon>Bacteroidales</taxon>
        <taxon>Tannerellaceae</taxon>
        <taxon>Tannerella</taxon>
    </lineage>
</organism>
<dbReference type="SUPFAM" id="SSF140478">
    <property type="entry name" value="LemA-like"/>
    <property type="match status" value="1"/>
</dbReference>
<keyword evidence="3 6" id="KW-0812">Transmembrane</keyword>
<keyword evidence="4 6" id="KW-1133">Transmembrane helix</keyword>
<evidence type="ECO:0000256" key="4">
    <source>
        <dbReference type="ARBA" id="ARBA00022989"/>
    </source>
</evidence>
<dbReference type="PANTHER" id="PTHR34478">
    <property type="entry name" value="PROTEIN LEMA"/>
    <property type="match status" value="1"/>
</dbReference>
<dbReference type="InterPro" id="IPR007156">
    <property type="entry name" value="MamQ_LemA"/>
</dbReference>
<comment type="similarity">
    <text evidence="2">Belongs to the LemA family.</text>
</comment>
<dbReference type="PANTHER" id="PTHR34478:SF2">
    <property type="entry name" value="MEMBRANE PROTEIN"/>
    <property type="match status" value="1"/>
</dbReference>
<evidence type="ECO:0000256" key="5">
    <source>
        <dbReference type="ARBA" id="ARBA00023136"/>
    </source>
</evidence>
<protein>
    <submittedName>
        <fullName evidence="7">LemA family protein</fullName>
    </submittedName>
</protein>
<name>A0A2A6E8Q5_TANFO</name>
<keyword evidence="5 6" id="KW-0472">Membrane</keyword>
<dbReference type="Pfam" id="PF04011">
    <property type="entry name" value="LemA"/>
    <property type="match status" value="1"/>
</dbReference>
<dbReference type="Proteomes" id="UP000219259">
    <property type="component" value="Unassembled WGS sequence"/>
</dbReference>
<evidence type="ECO:0000313" key="7">
    <source>
        <dbReference type="EMBL" id="PDP43883.1"/>
    </source>
</evidence>
<evidence type="ECO:0000313" key="8">
    <source>
        <dbReference type="Proteomes" id="UP000219259"/>
    </source>
</evidence>
<sequence length="197" mass="22361">MGRKPLIRIAVVILILLGVYSYFAGTYNEMVRLDENVQSAWGQVENQYQRRADLIPNLVNTVKGYAAHEQATFTAVLEARAKATQIVIDADHLDAVSLKRFSAAQGELSSALSRLMAVSESYPDLKSSENFVMLQSQLEGTENRIAVERKRFNEEINTYNSYIRGFPKNIIAQYHGFERRNYFEAEKEAEKAPNVSF</sequence>
<dbReference type="GO" id="GO:0016020">
    <property type="term" value="C:membrane"/>
    <property type="evidence" value="ECO:0007669"/>
    <property type="project" value="UniProtKB-SubCell"/>
</dbReference>
<accession>A0A2A6E8Q5</accession>
<reference evidence="7 8" key="1">
    <citation type="submission" date="2017-09" db="EMBL/GenBank/DDBJ databases">
        <title>Phase variable restriction modification systems are present in the genome sequences of periodontal pathogens Prevotella intermedia, Tannerella forsythia and Porphyromonas gingivalis.</title>
        <authorList>
            <person name="Haigh R.D."/>
            <person name="Crawford L."/>
            <person name="Ralph J."/>
            <person name="Wanford J."/>
            <person name="Vartoukian S.R."/>
            <person name="Hijazib K."/>
            <person name="Wade W."/>
            <person name="Oggioni M.R."/>
        </authorList>
    </citation>
    <scope>NUCLEOTIDE SEQUENCE [LARGE SCALE GENOMIC DNA]</scope>
    <source>
        <strain evidence="7 8">WW11663</strain>
    </source>
</reference>